<dbReference type="SUPFAM" id="SSF49785">
    <property type="entry name" value="Galactose-binding domain-like"/>
    <property type="match status" value="2"/>
</dbReference>
<comment type="caution">
    <text evidence="8">The sequence shown here is derived from an EMBL/GenBank/DDBJ whole genome shotgun (WGS) entry which is preliminary data.</text>
</comment>
<dbReference type="Pfam" id="PF00703">
    <property type="entry name" value="Glyco_hydro_2"/>
    <property type="match status" value="1"/>
</dbReference>
<dbReference type="InterPro" id="IPR006103">
    <property type="entry name" value="Glyco_hydro_2_cat"/>
</dbReference>
<dbReference type="Gene3D" id="2.60.40.10">
    <property type="entry name" value="Immunoglobulins"/>
    <property type="match status" value="1"/>
</dbReference>
<reference evidence="8" key="1">
    <citation type="submission" date="2022-10" db="EMBL/GenBank/DDBJ databases">
        <title>Gaoshiqiia sediminis gen. nov., sp. nov., isolated from coastal sediment.</title>
        <authorList>
            <person name="Yu W.X."/>
            <person name="Mu D.S."/>
            <person name="Du J.Z."/>
            <person name="Liang Y.Q."/>
        </authorList>
    </citation>
    <scope>NUCLEOTIDE SEQUENCE</scope>
    <source>
        <strain evidence="8">A06</strain>
    </source>
</reference>
<evidence type="ECO:0000313" key="9">
    <source>
        <dbReference type="Proteomes" id="UP001163821"/>
    </source>
</evidence>
<gene>
    <name evidence="8" type="ORF">N2K84_14870</name>
</gene>
<evidence type="ECO:0000256" key="4">
    <source>
        <dbReference type="SAM" id="MobiDB-lite"/>
    </source>
</evidence>
<evidence type="ECO:0000259" key="7">
    <source>
        <dbReference type="Pfam" id="PF22666"/>
    </source>
</evidence>
<dbReference type="SUPFAM" id="SSF51445">
    <property type="entry name" value="(Trans)glycosidases"/>
    <property type="match status" value="1"/>
</dbReference>
<organism evidence="8 9">
    <name type="scientific">Gaoshiqia sediminis</name>
    <dbReference type="NCBI Taxonomy" id="2986998"/>
    <lineage>
        <taxon>Bacteria</taxon>
        <taxon>Pseudomonadati</taxon>
        <taxon>Bacteroidota</taxon>
        <taxon>Bacteroidia</taxon>
        <taxon>Marinilabiliales</taxon>
        <taxon>Prolixibacteraceae</taxon>
        <taxon>Gaoshiqia</taxon>
    </lineage>
</organism>
<keyword evidence="3" id="KW-0326">Glycosidase</keyword>
<dbReference type="GO" id="GO:0005975">
    <property type="term" value="P:carbohydrate metabolic process"/>
    <property type="evidence" value="ECO:0007669"/>
    <property type="project" value="InterPro"/>
</dbReference>
<sequence length="736" mass="84466">MSPWADQVNPEHPLPEYPRPQMTRNNWMNLNGIWDFTKVDFMAHNATQSFDKKILVPFPMESAISGIMDTNHEENKGKIFLYRRTFILPDAMTGKKVLLHFGAVDWKCIVYINGMPVGEHKGGFDPFYLNISKALDSTKKEQEIQVFVQDYQEFGGYPHGKQKIGEKVIWYTPVTGIWQTVWLEAVSPIHIDKLVINPDIDQKKVNINVVAELANAGSKANIKIFDGKKLIASKTDVILNKGVDIEIPNPKLWSPESPFLYDLKVELSDNRQAVDTVGSYFGMRKISMGMQNGYPCMMLNNKYYFHYGFLDQGYWPDGIYTAPTDEALQFDIIKSKQFDMNMARKHIKVEPARWYYHCDKMGILVWQDIPNPGFGKNGNILGEHTSIRDNFHDEMVRIMESLHNHPSVVLWTVYNESWGQPNEETSQQGVDIARKQDPSRLISIASGWNDSEYGDIKDTHWYPEPNMLPNKMNKRASVCGEYGGITLLVDNHRWIGGSNMKYTQVYSSEELTERFIKYIDMVKELQATGLCAAVYTQLTDVEDEENGMMTYDRKVIKVNDKQLAKIRNTIEQTRETASQIKPVMKISQTIDVNNEWKYLMKNSPLESDSWKEPAFSDSSWKTGEAGFGQGIHKEYLINTEWNTSYIYLRKEVEFENITAGELKNLKLHLFYDEDCDIYINGILASSLTGYSTRYTYADLNNEALKSIQPGKKNLVAVRCKQTAGSQFIDIGFSVKK</sequence>
<dbReference type="InterPro" id="IPR051913">
    <property type="entry name" value="GH2_Domain-Containing"/>
</dbReference>
<evidence type="ECO:0000313" key="8">
    <source>
        <dbReference type="EMBL" id="MCW0484024.1"/>
    </source>
</evidence>
<evidence type="ECO:0000259" key="6">
    <source>
        <dbReference type="Pfam" id="PF02836"/>
    </source>
</evidence>
<dbReference type="SUPFAM" id="SSF49303">
    <property type="entry name" value="beta-Galactosidase/glucuronidase domain"/>
    <property type="match status" value="1"/>
</dbReference>
<name>A0AA42C7X9_9BACT</name>
<dbReference type="InterPro" id="IPR017853">
    <property type="entry name" value="GH"/>
</dbReference>
<evidence type="ECO:0000256" key="2">
    <source>
        <dbReference type="ARBA" id="ARBA00022801"/>
    </source>
</evidence>
<evidence type="ECO:0000256" key="1">
    <source>
        <dbReference type="ARBA" id="ARBA00007401"/>
    </source>
</evidence>
<dbReference type="GO" id="GO:0004553">
    <property type="term" value="F:hydrolase activity, hydrolyzing O-glycosyl compounds"/>
    <property type="evidence" value="ECO:0007669"/>
    <property type="project" value="InterPro"/>
</dbReference>
<comment type="similarity">
    <text evidence="1">Belongs to the glycosyl hydrolase 2 family.</text>
</comment>
<dbReference type="InterPro" id="IPR054593">
    <property type="entry name" value="Beta-mannosidase-like_N2"/>
</dbReference>
<accession>A0AA42C7X9</accession>
<dbReference type="InterPro" id="IPR013783">
    <property type="entry name" value="Ig-like_fold"/>
</dbReference>
<evidence type="ECO:0000259" key="5">
    <source>
        <dbReference type="Pfam" id="PF00703"/>
    </source>
</evidence>
<dbReference type="Proteomes" id="UP001163821">
    <property type="component" value="Unassembled WGS sequence"/>
</dbReference>
<dbReference type="PANTHER" id="PTHR42732">
    <property type="entry name" value="BETA-GALACTOSIDASE"/>
    <property type="match status" value="1"/>
</dbReference>
<dbReference type="Gene3D" id="3.20.20.80">
    <property type="entry name" value="Glycosidases"/>
    <property type="match status" value="1"/>
</dbReference>
<dbReference type="InterPro" id="IPR036156">
    <property type="entry name" value="Beta-gal/glucu_dom_sf"/>
</dbReference>
<dbReference type="PANTHER" id="PTHR42732:SF2">
    <property type="entry name" value="BETA-MANNOSIDASE"/>
    <property type="match status" value="1"/>
</dbReference>
<dbReference type="Pfam" id="PF02836">
    <property type="entry name" value="Glyco_hydro_2_C"/>
    <property type="match status" value="1"/>
</dbReference>
<feature type="domain" description="Beta-mannosidase-like galactose-binding" evidence="7">
    <location>
        <begin position="76"/>
        <end position="146"/>
    </location>
</feature>
<feature type="region of interest" description="Disordered" evidence="4">
    <location>
        <begin position="1"/>
        <end position="20"/>
    </location>
</feature>
<feature type="domain" description="Glycoside hydrolase family 2 catalytic" evidence="6">
    <location>
        <begin position="326"/>
        <end position="545"/>
    </location>
</feature>
<keyword evidence="9" id="KW-1185">Reference proteome</keyword>
<dbReference type="InterPro" id="IPR008979">
    <property type="entry name" value="Galactose-bd-like_sf"/>
</dbReference>
<evidence type="ECO:0000256" key="3">
    <source>
        <dbReference type="ARBA" id="ARBA00023295"/>
    </source>
</evidence>
<proteinExistence type="inferred from homology"/>
<protein>
    <submittedName>
        <fullName evidence="8">Beta-galactosidase</fullName>
    </submittedName>
</protein>
<keyword evidence="2" id="KW-0378">Hydrolase</keyword>
<feature type="domain" description="Glycoside hydrolase family 2 immunoglobulin-like beta-sandwich" evidence="5">
    <location>
        <begin position="189"/>
        <end position="284"/>
    </location>
</feature>
<dbReference type="EMBL" id="JAPAAF010000027">
    <property type="protein sequence ID" value="MCW0484024.1"/>
    <property type="molecule type" value="Genomic_DNA"/>
</dbReference>
<dbReference type="Pfam" id="PF22666">
    <property type="entry name" value="Glyco_hydro_2_N2"/>
    <property type="match status" value="1"/>
</dbReference>
<dbReference type="Gene3D" id="2.60.120.260">
    <property type="entry name" value="Galactose-binding domain-like"/>
    <property type="match status" value="2"/>
</dbReference>
<dbReference type="InterPro" id="IPR006102">
    <property type="entry name" value="Ig-like_GH2"/>
</dbReference>
<dbReference type="AlphaFoldDB" id="A0AA42C7X9"/>